<sequence length="155" mass="18130">MADYRFVTLWCLAAPIEGVHEALREPCRWPDWWPGLCRVEALPRGEGRRYRFLWRSRLGYRLRFEARVTRAEAPRLIEAEVRGDLEGLGRWTLDEAQGITRVRYLWRVRTTPRWMNLATPLVRPLFAWNHHAMMTAGAEGLARHLGVRLLAAGRV</sequence>
<dbReference type="Proteomes" id="UP001596411">
    <property type="component" value="Unassembled WGS sequence"/>
</dbReference>
<reference evidence="2" key="1">
    <citation type="journal article" date="2019" name="Int. J. Syst. Evol. Microbiol.">
        <title>The Global Catalogue of Microorganisms (GCM) 10K type strain sequencing project: providing services to taxonomists for standard genome sequencing and annotation.</title>
        <authorList>
            <consortium name="The Broad Institute Genomics Platform"/>
            <consortium name="The Broad Institute Genome Sequencing Center for Infectious Disease"/>
            <person name="Wu L."/>
            <person name="Ma J."/>
        </authorList>
    </citation>
    <scope>NUCLEOTIDE SEQUENCE [LARGE SCALE GENOMIC DNA]</scope>
    <source>
        <strain evidence="2">CGMCC 1.13666</strain>
    </source>
</reference>
<dbReference type="CDD" id="cd07824">
    <property type="entry name" value="SRPBCC_6"/>
    <property type="match status" value="1"/>
</dbReference>
<protein>
    <submittedName>
        <fullName evidence="1">SRPBCC family protein</fullName>
    </submittedName>
</protein>
<dbReference type="RefSeq" id="WP_346061689.1">
    <property type="nucleotide sequence ID" value="NZ_BAAADR010000004.1"/>
</dbReference>
<evidence type="ECO:0000313" key="2">
    <source>
        <dbReference type="Proteomes" id="UP001596411"/>
    </source>
</evidence>
<accession>A0ABW2EU98</accession>
<name>A0ABW2EU98_9GAMM</name>
<keyword evidence="2" id="KW-1185">Reference proteome</keyword>
<dbReference type="InterPro" id="IPR019587">
    <property type="entry name" value="Polyketide_cyclase/dehydratase"/>
</dbReference>
<proteinExistence type="predicted"/>
<evidence type="ECO:0000313" key="1">
    <source>
        <dbReference type="EMBL" id="MFC7088411.1"/>
    </source>
</evidence>
<dbReference type="InterPro" id="IPR023393">
    <property type="entry name" value="START-like_dom_sf"/>
</dbReference>
<organism evidence="1 2">
    <name type="scientific">Halomonas salifodinae</name>
    <dbReference type="NCBI Taxonomy" id="438745"/>
    <lineage>
        <taxon>Bacteria</taxon>
        <taxon>Pseudomonadati</taxon>
        <taxon>Pseudomonadota</taxon>
        <taxon>Gammaproteobacteria</taxon>
        <taxon>Oceanospirillales</taxon>
        <taxon>Halomonadaceae</taxon>
        <taxon>Halomonas</taxon>
    </lineage>
</organism>
<dbReference type="SUPFAM" id="SSF55961">
    <property type="entry name" value="Bet v1-like"/>
    <property type="match status" value="1"/>
</dbReference>
<dbReference type="Gene3D" id="3.30.530.20">
    <property type="match status" value="1"/>
</dbReference>
<dbReference type="Pfam" id="PF10604">
    <property type="entry name" value="Polyketide_cyc2"/>
    <property type="match status" value="1"/>
</dbReference>
<dbReference type="EMBL" id="JBHSZP010000002">
    <property type="protein sequence ID" value="MFC7088411.1"/>
    <property type="molecule type" value="Genomic_DNA"/>
</dbReference>
<gene>
    <name evidence="1" type="ORF">ACFQH5_02460</name>
</gene>
<comment type="caution">
    <text evidence="1">The sequence shown here is derived from an EMBL/GenBank/DDBJ whole genome shotgun (WGS) entry which is preliminary data.</text>
</comment>